<accession>A0ABR4N2I1</accession>
<proteinExistence type="predicted"/>
<sequence length="127" mass="14277">MVPTSEPSLNAVEAEVSALKEQNGCLLERLASGPAWSLSRRPACGSDLTARIRPTATNEWDRMPAEIQNKIVAHAGAHTQFVNNRISNINRRKFRQVVSEVFELDWQGDLRIPPFEKFKGTFGSRAW</sequence>
<comment type="caution">
    <text evidence="1">The sequence shown here is derived from an EMBL/GenBank/DDBJ whole genome shotgun (WGS) entry which is preliminary data.</text>
</comment>
<reference evidence="1 2" key="1">
    <citation type="submission" date="2023-09" db="EMBL/GenBank/DDBJ databases">
        <title>Pangenome analysis of Batrachochytrium dendrobatidis and related Chytrids.</title>
        <authorList>
            <person name="Yacoub M.N."/>
            <person name="Stajich J.E."/>
            <person name="James T.Y."/>
        </authorList>
    </citation>
    <scope>NUCLEOTIDE SEQUENCE [LARGE SCALE GENOMIC DNA]</scope>
    <source>
        <strain evidence="1 2">JEL0888</strain>
    </source>
</reference>
<organism evidence="1 2">
    <name type="scientific">Polyrhizophydium stewartii</name>
    <dbReference type="NCBI Taxonomy" id="2732419"/>
    <lineage>
        <taxon>Eukaryota</taxon>
        <taxon>Fungi</taxon>
        <taxon>Fungi incertae sedis</taxon>
        <taxon>Chytridiomycota</taxon>
        <taxon>Chytridiomycota incertae sedis</taxon>
        <taxon>Chytridiomycetes</taxon>
        <taxon>Rhizophydiales</taxon>
        <taxon>Rhizophydiales incertae sedis</taxon>
        <taxon>Polyrhizophydium</taxon>
    </lineage>
</organism>
<gene>
    <name evidence="1" type="ORF">HK105_206859</name>
</gene>
<dbReference type="Proteomes" id="UP001527925">
    <property type="component" value="Unassembled WGS sequence"/>
</dbReference>
<dbReference type="EMBL" id="JADGIZ020000043">
    <property type="protein sequence ID" value="KAL2913699.1"/>
    <property type="molecule type" value="Genomic_DNA"/>
</dbReference>
<evidence type="ECO:0000313" key="1">
    <source>
        <dbReference type="EMBL" id="KAL2913699.1"/>
    </source>
</evidence>
<keyword evidence="2" id="KW-1185">Reference proteome</keyword>
<protein>
    <submittedName>
        <fullName evidence="1">Uncharacterized protein</fullName>
    </submittedName>
</protein>
<evidence type="ECO:0000313" key="2">
    <source>
        <dbReference type="Proteomes" id="UP001527925"/>
    </source>
</evidence>
<name>A0ABR4N2I1_9FUNG</name>